<keyword evidence="3" id="KW-1185">Reference proteome</keyword>
<evidence type="ECO:0000313" key="2">
    <source>
        <dbReference type="EMBL" id="MPC15428.1"/>
    </source>
</evidence>
<dbReference type="Proteomes" id="UP000324222">
    <property type="component" value="Unassembled WGS sequence"/>
</dbReference>
<feature type="region of interest" description="Disordered" evidence="1">
    <location>
        <begin position="85"/>
        <end position="108"/>
    </location>
</feature>
<dbReference type="GO" id="GO:0005634">
    <property type="term" value="C:nucleus"/>
    <property type="evidence" value="ECO:0007669"/>
    <property type="project" value="UniProtKB-ARBA"/>
</dbReference>
<evidence type="ECO:0008006" key="4">
    <source>
        <dbReference type="Google" id="ProtNLM"/>
    </source>
</evidence>
<feature type="region of interest" description="Disordered" evidence="1">
    <location>
        <begin position="158"/>
        <end position="197"/>
    </location>
</feature>
<dbReference type="Gene3D" id="1.10.30.10">
    <property type="entry name" value="High mobility group box domain"/>
    <property type="match status" value="1"/>
</dbReference>
<comment type="caution">
    <text evidence="2">The sequence shown here is derived from an EMBL/GenBank/DDBJ whole genome shotgun (WGS) entry which is preliminary data.</text>
</comment>
<accession>A0A5B7D1S0</accession>
<dbReference type="InterPro" id="IPR036910">
    <property type="entry name" value="HMG_box_dom_sf"/>
</dbReference>
<dbReference type="OrthoDB" id="20772at2759"/>
<evidence type="ECO:0000256" key="1">
    <source>
        <dbReference type="SAM" id="MobiDB-lite"/>
    </source>
</evidence>
<gene>
    <name evidence="2" type="ORF">E2C01_008220</name>
</gene>
<organism evidence="2 3">
    <name type="scientific">Portunus trituberculatus</name>
    <name type="common">Swimming crab</name>
    <name type="synonym">Neptunus trituberculatus</name>
    <dbReference type="NCBI Taxonomy" id="210409"/>
    <lineage>
        <taxon>Eukaryota</taxon>
        <taxon>Metazoa</taxon>
        <taxon>Ecdysozoa</taxon>
        <taxon>Arthropoda</taxon>
        <taxon>Crustacea</taxon>
        <taxon>Multicrustacea</taxon>
        <taxon>Malacostraca</taxon>
        <taxon>Eumalacostraca</taxon>
        <taxon>Eucarida</taxon>
        <taxon>Decapoda</taxon>
        <taxon>Pleocyemata</taxon>
        <taxon>Brachyura</taxon>
        <taxon>Eubrachyura</taxon>
        <taxon>Portunoidea</taxon>
        <taxon>Portunidae</taxon>
        <taxon>Portuninae</taxon>
        <taxon>Portunus</taxon>
    </lineage>
</organism>
<feature type="compositionally biased region" description="Basic and acidic residues" evidence="1">
    <location>
        <begin position="176"/>
        <end position="190"/>
    </location>
</feature>
<name>A0A5B7D1S0_PORTR</name>
<protein>
    <recommendedName>
        <fullName evidence="4">HMG box domain-containing protein</fullName>
    </recommendedName>
</protein>
<proteinExistence type="predicted"/>
<evidence type="ECO:0000313" key="3">
    <source>
        <dbReference type="Proteomes" id="UP000324222"/>
    </source>
</evidence>
<dbReference type="AlphaFoldDB" id="A0A5B7D1S0"/>
<dbReference type="PANTHER" id="PTHR23099:SF0">
    <property type="entry name" value="GERM CELL NUCLEAR ACIDIC PROTEIN"/>
    <property type="match status" value="1"/>
</dbReference>
<sequence length="228" mass="25018">METWRQDTMSLTQILYNTTSTHRCPAGKAWEGPCCMECNAVMSLDAAVELESVTASIGRHSKSLDTNKKVCGYCLGKFELLVNSKTQKDQSKATPGTPACNPRTPKTPGPFALFVKENYGSIKKSTPNVKHGDVMKILSAKFEKMKTGAEQKYRSTSSYCGAGESETEAANTSTRSARDRGGEPANHRETAAFCPSPDKFKPRKFAKMDVVDNPTDLRLMIATQPTNY</sequence>
<dbReference type="SUPFAM" id="SSF47095">
    <property type="entry name" value="HMG-box"/>
    <property type="match status" value="1"/>
</dbReference>
<reference evidence="2 3" key="1">
    <citation type="submission" date="2019-05" db="EMBL/GenBank/DDBJ databases">
        <title>Another draft genome of Portunus trituberculatus and its Hox gene families provides insights of decapod evolution.</title>
        <authorList>
            <person name="Jeong J.-H."/>
            <person name="Song I."/>
            <person name="Kim S."/>
            <person name="Choi T."/>
            <person name="Kim D."/>
            <person name="Ryu S."/>
            <person name="Kim W."/>
        </authorList>
    </citation>
    <scope>NUCLEOTIDE SEQUENCE [LARGE SCALE GENOMIC DNA]</scope>
    <source>
        <tissue evidence="2">Muscle</tissue>
    </source>
</reference>
<dbReference type="EMBL" id="VSRR010000427">
    <property type="protein sequence ID" value="MPC15428.1"/>
    <property type="molecule type" value="Genomic_DNA"/>
</dbReference>
<dbReference type="PANTHER" id="PTHR23099">
    <property type="entry name" value="TRANSCRIPTIONAL REGULATOR"/>
    <property type="match status" value="1"/>
</dbReference>